<dbReference type="PANTHER" id="PTHR15341">
    <property type="entry name" value="SUN-COR STEROID HORMONE RECEPTOR CO-REPRESSOR"/>
    <property type="match status" value="1"/>
</dbReference>
<comment type="subcellular location">
    <subcellularLocation>
        <location evidence="1 6">Nucleus</location>
    </subcellularLocation>
</comment>
<reference evidence="8 9" key="1">
    <citation type="journal article" date="2020" name="G3 (Bethesda)">
        <title>Genetic Underpinnings of Host Manipulation by Ophiocordyceps as Revealed by Comparative Transcriptomics.</title>
        <authorList>
            <person name="Will I."/>
            <person name="Das B."/>
            <person name="Trinh T."/>
            <person name="Brachmann A."/>
            <person name="Ohm R.A."/>
            <person name="de Bekker C."/>
        </authorList>
    </citation>
    <scope>NUCLEOTIDE SEQUENCE [LARGE SCALE GENOMIC DNA]</scope>
    <source>
        <strain evidence="8 9">EC05</strain>
    </source>
</reference>
<dbReference type="InterPro" id="IPR011082">
    <property type="entry name" value="Exosome-assoc_fac/DNA_repair"/>
</dbReference>
<proteinExistence type="inferred from homology"/>
<dbReference type="GO" id="GO:0005730">
    <property type="term" value="C:nucleolus"/>
    <property type="evidence" value="ECO:0007669"/>
    <property type="project" value="TreeGrafter"/>
</dbReference>
<comment type="function">
    <text evidence="6">Required for exosome-dependent processing of pre-rRNA and small nucleolar RNA (snRNA) precursors. Involved in processing of 35S pre-rRNA at the A0, A1 and A2 sites.</text>
</comment>
<evidence type="ECO:0000256" key="7">
    <source>
        <dbReference type="SAM" id="MobiDB-lite"/>
    </source>
</evidence>
<dbReference type="EMBL" id="JAACLJ010000007">
    <property type="protein sequence ID" value="KAF4583102.1"/>
    <property type="molecule type" value="Genomic_DNA"/>
</dbReference>
<dbReference type="Proteomes" id="UP000562929">
    <property type="component" value="Unassembled WGS sequence"/>
</dbReference>
<feature type="compositionally biased region" description="Basic and acidic residues" evidence="7">
    <location>
        <begin position="147"/>
        <end position="173"/>
    </location>
</feature>
<dbReference type="PANTHER" id="PTHR15341:SF3">
    <property type="entry name" value="NUCLEAR NUCLEIC ACID-BINDING PROTEIN C1D"/>
    <property type="match status" value="1"/>
</dbReference>
<dbReference type="Pfam" id="PF04000">
    <property type="entry name" value="Sas10_Utp3"/>
    <property type="match status" value="1"/>
</dbReference>
<dbReference type="GO" id="GO:0010468">
    <property type="term" value="P:regulation of gene expression"/>
    <property type="evidence" value="ECO:0007669"/>
    <property type="project" value="TreeGrafter"/>
</dbReference>
<evidence type="ECO:0000256" key="4">
    <source>
        <dbReference type="ARBA" id="ARBA00022884"/>
    </source>
</evidence>
<name>A0A8H4Q2W8_9HYPO</name>
<organism evidence="8 9">
    <name type="scientific">Ophiocordyceps camponoti-floridani</name>
    <dbReference type="NCBI Taxonomy" id="2030778"/>
    <lineage>
        <taxon>Eukaryota</taxon>
        <taxon>Fungi</taxon>
        <taxon>Dikarya</taxon>
        <taxon>Ascomycota</taxon>
        <taxon>Pezizomycotina</taxon>
        <taxon>Sordariomycetes</taxon>
        <taxon>Hypocreomycetidae</taxon>
        <taxon>Hypocreales</taxon>
        <taxon>Ophiocordycipitaceae</taxon>
        <taxon>Ophiocordyceps</taxon>
    </lineage>
</organism>
<dbReference type="GO" id="GO:0000460">
    <property type="term" value="P:maturation of 5.8S rRNA"/>
    <property type="evidence" value="ECO:0007669"/>
    <property type="project" value="TreeGrafter"/>
</dbReference>
<feature type="compositionally biased region" description="Basic residues" evidence="7">
    <location>
        <begin position="174"/>
        <end position="184"/>
    </location>
</feature>
<evidence type="ECO:0000256" key="1">
    <source>
        <dbReference type="ARBA" id="ARBA00004123"/>
    </source>
</evidence>
<protein>
    <recommendedName>
        <fullName evidence="6">Exosome complex protein</fullName>
    </recommendedName>
</protein>
<dbReference type="GO" id="GO:0003723">
    <property type="term" value="F:RNA binding"/>
    <property type="evidence" value="ECO:0007669"/>
    <property type="project" value="UniProtKB-UniRule"/>
</dbReference>
<comment type="similarity">
    <text evidence="2 6">Belongs to the C1D family.</text>
</comment>
<accession>A0A8H4Q2W8</accession>
<evidence type="ECO:0000313" key="8">
    <source>
        <dbReference type="EMBL" id="KAF4583102.1"/>
    </source>
</evidence>
<dbReference type="GO" id="GO:0000178">
    <property type="term" value="C:exosome (RNase complex)"/>
    <property type="evidence" value="ECO:0007669"/>
    <property type="project" value="TreeGrafter"/>
</dbReference>
<evidence type="ECO:0000256" key="3">
    <source>
        <dbReference type="ARBA" id="ARBA00022552"/>
    </source>
</evidence>
<feature type="region of interest" description="Disordered" evidence="7">
    <location>
        <begin position="143"/>
        <end position="184"/>
    </location>
</feature>
<keyword evidence="5 6" id="KW-0539">Nucleus</keyword>
<keyword evidence="9" id="KW-1185">Reference proteome</keyword>
<dbReference type="InterPro" id="IPR007146">
    <property type="entry name" value="Sas10/Utp3/C1D"/>
</dbReference>
<sequence>MIMADVKDLAPELERLEGQLDDLEGHLSPLLEGLDERADGLALLDRAKLFSLSAYAIESLLFSSLRLQGVDAREHAVFTELKRVQQYFGKIQAAEGSKQRPTLTINQEATARILKAGLSDNKSVSSKLAEKIAEERAKALLKAGGKRVVEAGGKRGDEGEGSRKRAGEEEGKKGRSRRRRRSKN</sequence>
<gene>
    <name evidence="8" type="ORF">GQ602_006246</name>
</gene>
<evidence type="ECO:0000256" key="5">
    <source>
        <dbReference type="ARBA" id="ARBA00023242"/>
    </source>
</evidence>
<evidence type="ECO:0000313" key="9">
    <source>
        <dbReference type="Proteomes" id="UP000562929"/>
    </source>
</evidence>
<evidence type="ECO:0000256" key="6">
    <source>
        <dbReference type="RuleBase" id="RU368003"/>
    </source>
</evidence>
<evidence type="ECO:0000256" key="2">
    <source>
        <dbReference type="ARBA" id="ARBA00009154"/>
    </source>
</evidence>
<dbReference type="OrthoDB" id="1421013at2759"/>
<dbReference type="AlphaFoldDB" id="A0A8H4Q2W8"/>
<keyword evidence="4 6" id="KW-0694">RNA-binding</keyword>
<comment type="caution">
    <text evidence="8">The sequence shown here is derived from an EMBL/GenBank/DDBJ whole genome shotgun (WGS) entry which is preliminary data.</text>
</comment>
<keyword evidence="3 6" id="KW-0698">rRNA processing</keyword>
<dbReference type="GO" id="GO:0003677">
    <property type="term" value="F:DNA binding"/>
    <property type="evidence" value="ECO:0007669"/>
    <property type="project" value="TreeGrafter"/>
</dbReference>